<evidence type="ECO:0000256" key="7">
    <source>
        <dbReference type="ARBA" id="ARBA00022989"/>
    </source>
</evidence>
<dbReference type="Proteomes" id="UP001190700">
    <property type="component" value="Unassembled WGS sequence"/>
</dbReference>
<keyword evidence="6" id="KW-0630">Potassium</keyword>
<evidence type="ECO:0000256" key="1">
    <source>
        <dbReference type="ARBA" id="ARBA00004141"/>
    </source>
</evidence>
<evidence type="ECO:0000313" key="12">
    <source>
        <dbReference type="EMBL" id="KAK3257236.1"/>
    </source>
</evidence>
<evidence type="ECO:0000256" key="8">
    <source>
        <dbReference type="ARBA" id="ARBA00023065"/>
    </source>
</evidence>
<dbReference type="InterPro" id="IPR047871">
    <property type="entry name" value="K_chnl_Slo-like"/>
</dbReference>
<keyword evidence="4" id="KW-0812">Transmembrane</keyword>
<keyword evidence="3" id="KW-0633">Potassium transport</keyword>
<dbReference type="Gene3D" id="3.40.50.720">
    <property type="entry name" value="NAD(P)-binding Rossmann-like Domain"/>
    <property type="match status" value="1"/>
</dbReference>
<feature type="compositionally biased region" description="Polar residues" evidence="11">
    <location>
        <begin position="432"/>
        <end position="446"/>
    </location>
</feature>
<dbReference type="GO" id="GO:0016020">
    <property type="term" value="C:membrane"/>
    <property type="evidence" value="ECO:0007669"/>
    <property type="project" value="UniProtKB-SubCell"/>
</dbReference>
<accession>A0AAE0KQN1</accession>
<proteinExistence type="predicted"/>
<feature type="region of interest" description="Disordered" evidence="11">
    <location>
        <begin position="39"/>
        <end position="63"/>
    </location>
</feature>
<keyword evidence="5" id="KW-0631">Potassium channel</keyword>
<keyword evidence="13" id="KW-1185">Reference proteome</keyword>
<evidence type="ECO:0000256" key="5">
    <source>
        <dbReference type="ARBA" id="ARBA00022826"/>
    </source>
</evidence>
<evidence type="ECO:0000313" key="13">
    <source>
        <dbReference type="Proteomes" id="UP001190700"/>
    </source>
</evidence>
<evidence type="ECO:0000256" key="11">
    <source>
        <dbReference type="SAM" id="MobiDB-lite"/>
    </source>
</evidence>
<dbReference type="GO" id="GO:0005267">
    <property type="term" value="F:potassium channel activity"/>
    <property type="evidence" value="ECO:0007669"/>
    <property type="project" value="UniProtKB-KW"/>
</dbReference>
<keyword evidence="7" id="KW-1133">Transmembrane helix</keyword>
<keyword evidence="10" id="KW-0407">Ion channel</keyword>
<comment type="subcellular location">
    <subcellularLocation>
        <location evidence="1">Membrane</location>
        <topology evidence="1">Multi-pass membrane protein</topology>
    </subcellularLocation>
</comment>
<dbReference type="EMBL" id="LGRX02020821">
    <property type="protein sequence ID" value="KAK3257236.1"/>
    <property type="molecule type" value="Genomic_DNA"/>
</dbReference>
<organism evidence="12 13">
    <name type="scientific">Cymbomonas tetramitiformis</name>
    <dbReference type="NCBI Taxonomy" id="36881"/>
    <lineage>
        <taxon>Eukaryota</taxon>
        <taxon>Viridiplantae</taxon>
        <taxon>Chlorophyta</taxon>
        <taxon>Pyramimonadophyceae</taxon>
        <taxon>Pyramimonadales</taxon>
        <taxon>Pyramimonadaceae</taxon>
        <taxon>Cymbomonas</taxon>
    </lineage>
</organism>
<dbReference type="PANTHER" id="PTHR10027:SF10">
    <property type="entry name" value="SLOWPOKE 2, ISOFORM D"/>
    <property type="match status" value="1"/>
</dbReference>
<evidence type="ECO:0000256" key="6">
    <source>
        <dbReference type="ARBA" id="ARBA00022958"/>
    </source>
</evidence>
<evidence type="ECO:0000256" key="10">
    <source>
        <dbReference type="ARBA" id="ARBA00023303"/>
    </source>
</evidence>
<name>A0AAE0KQN1_9CHLO</name>
<feature type="non-terminal residue" evidence="12">
    <location>
        <position position="1"/>
    </location>
</feature>
<evidence type="ECO:0000256" key="2">
    <source>
        <dbReference type="ARBA" id="ARBA00022448"/>
    </source>
</evidence>
<keyword evidence="8" id="KW-0406">Ion transport</keyword>
<reference evidence="12 13" key="1">
    <citation type="journal article" date="2015" name="Genome Biol. Evol.">
        <title>Comparative Genomics of a Bacterivorous Green Alga Reveals Evolutionary Causalities and Consequences of Phago-Mixotrophic Mode of Nutrition.</title>
        <authorList>
            <person name="Burns J.A."/>
            <person name="Paasch A."/>
            <person name="Narechania A."/>
            <person name="Kim E."/>
        </authorList>
    </citation>
    <scope>NUCLEOTIDE SEQUENCE [LARGE SCALE GENOMIC DNA]</scope>
    <source>
        <strain evidence="12 13">PLY_AMNH</strain>
    </source>
</reference>
<feature type="region of interest" description="Disordered" evidence="11">
    <location>
        <begin position="432"/>
        <end position="453"/>
    </location>
</feature>
<sequence>EDGRVIMNGKSSTYILDEDSVVLVAAYDEECCDRIRQSERPRVQNPDRQAAVHADTVSPKVKDTSSDLTNEIVMASMMLQKSPRRFPHADDADETNAVTFCSDREHLQKIVSTGDHLVVITDASTLLQQVKAMMNLIQNEGVGISLPVIVLSPQHFPDLHTSDKFVFLMGNPHDAACLHAAGVPQARVVVALSGTVQTLTDQKMDRRNILSVSLVEKLCAQKGTCPLVLYDMHNPASVRQLFHDIPEHMKRALGSNETPVVSPSLNANLHPRYAAGLVISLTDIVKALAVSVYAPGCMEMVTGMALAVDQICMFTLVKMPYVMWGKSFGIIFKYLFEKYEGMPLGIYRHPTDGQALPYVYSFPSKDVIVSFHDKVYISAPKEKVRHLQARLVHEVHAASKIARYVRRRLQLRRHQKPITNTQEDQEKISCASQLTSHQISVPTAQGTPDDVSR</sequence>
<comment type="caution">
    <text evidence="12">The sequence shown here is derived from an EMBL/GenBank/DDBJ whole genome shotgun (WGS) entry which is preliminary data.</text>
</comment>
<keyword evidence="9" id="KW-0472">Membrane</keyword>
<keyword evidence="2" id="KW-0813">Transport</keyword>
<gene>
    <name evidence="12" type="ORF">CYMTET_33669</name>
</gene>
<dbReference type="PANTHER" id="PTHR10027">
    <property type="entry name" value="CALCIUM-ACTIVATED POTASSIUM CHANNEL ALPHA CHAIN"/>
    <property type="match status" value="1"/>
</dbReference>
<evidence type="ECO:0000256" key="4">
    <source>
        <dbReference type="ARBA" id="ARBA00022692"/>
    </source>
</evidence>
<protein>
    <submittedName>
        <fullName evidence="12">Uncharacterized protein</fullName>
    </submittedName>
</protein>
<dbReference type="AlphaFoldDB" id="A0AAE0KQN1"/>
<evidence type="ECO:0000256" key="9">
    <source>
        <dbReference type="ARBA" id="ARBA00023136"/>
    </source>
</evidence>
<evidence type="ECO:0000256" key="3">
    <source>
        <dbReference type="ARBA" id="ARBA00022538"/>
    </source>
</evidence>